<dbReference type="Proteomes" id="UP000023152">
    <property type="component" value="Unassembled WGS sequence"/>
</dbReference>
<gene>
    <name evidence="1" type="ORF">RFI_26199</name>
</gene>
<comment type="caution">
    <text evidence="1">The sequence shown here is derived from an EMBL/GenBank/DDBJ whole genome shotgun (WGS) entry which is preliminary data.</text>
</comment>
<protein>
    <submittedName>
        <fullName evidence="1">Uncharacterized protein</fullName>
    </submittedName>
</protein>
<evidence type="ECO:0000313" key="2">
    <source>
        <dbReference type="Proteomes" id="UP000023152"/>
    </source>
</evidence>
<organism evidence="1 2">
    <name type="scientific">Reticulomyxa filosa</name>
    <dbReference type="NCBI Taxonomy" id="46433"/>
    <lineage>
        <taxon>Eukaryota</taxon>
        <taxon>Sar</taxon>
        <taxon>Rhizaria</taxon>
        <taxon>Retaria</taxon>
        <taxon>Foraminifera</taxon>
        <taxon>Monothalamids</taxon>
        <taxon>Reticulomyxidae</taxon>
        <taxon>Reticulomyxa</taxon>
    </lineage>
</organism>
<accession>X6MBX2</accession>
<name>X6MBX2_RETFI</name>
<sequence>MSGFQILALLLPRLEPHPRVWIFLFSLIFGMEPLKCSAVNTRPQLPFTLRSLGDLFQVVRTNEFQSKYIERTLPLLLSVIHDYVQLAIAGHNIDIGYGVVAITFLWQGLKSNKLIRDEFLGDESAHIEFLVSVLFDIGYAKMINQWIPRGGFNNARLSLYLVPTTIPELDNVIASLLTKLLEERIHKHKVYPLFDRILRVILYSFSQKKKKKKNKQ</sequence>
<proteinExistence type="predicted"/>
<dbReference type="AlphaFoldDB" id="X6MBX2"/>
<dbReference type="EMBL" id="ASPP01022679">
    <property type="protein sequence ID" value="ETO11176.1"/>
    <property type="molecule type" value="Genomic_DNA"/>
</dbReference>
<reference evidence="1 2" key="1">
    <citation type="journal article" date="2013" name="Curr. Biol.">
        <title>The Genome of the Foraminiferan Reticulomyxa filosa.</title>
        <authorList>
            <person name="Glockner G."/>
            <person name="Hulsmann N."/>
            <person name="Schleicher M."/>
            <person name="Noegel A.A."/>
            <person name="Eichinger L."/>
            <person name="Gallinger C."/>
            <person name="Pawlowski J."/>
            <person name="Sierra R."/>
            <person name="Euteneuer U."/>
            <person name="Pillet L."/>
            <person name="Moustafa A."/>
            <person name="Platzer M."/>
            <person name="Groth M."/>
            <person name="Szafranski K."/>
            <person name="Schliwa M."/>
        </authorList>
    </citation>
    <scope>NUCLEOTIDE SEQUENCE [LARGE SCALE GENOMIC DNA]</scope>
</reference>
<evidence type="ECO:0000313" key="1">
    <source>
        <dbReference type="EMBL" id="ETO11176.1"/>
    </source>
</evidence>
<keyword evidence="2" id="KW-1185">Reference proteome</keyword>